<dbReference type="InterPro" id="IPR014001">
    <property type="entry name" value="Helicase_ATP-bd"/>
</dbReference>
<keyword evidence="1" id="KW-0547">Nucleotide-binding</keyword>
<comment type="catalytic activity">
    <reaction evidence="9">
        <text>Couples ATP hydrolysis with the unwinding of duplex DNA by translocating in the 3'-5' direction.</text>
        <dbReference type="EC" id="5.6.2.4"/>
    </reaction>
</comment>
<dbReference type="SUPFAM" id="SSF46785">
    <property type="entry name" value="Winged helix' DNA-binding domain"/>
    <property type="match status" value="1"/>
</dbReference>
<dbReference type="GO" id="GO:0006281">
    <property type="term" value="P:DNA repair"/>
    <property type="evidence" value="ECO:0007669"/>
    <property type="project" value="UniProtKB-KW"/>
</dbReference>
<evidence type="ECO:0000256" key="6">
    <source>
        <dbReference type="ARBA" id="ARBA00023125"/>
    </source>
</evidence>
<dbReference type="InterPro" id="IPR036390">
    <property type="entry name" value="WH_DNA-bd_sf"/>
</dbReference>
<dbReference type="InterPro" id="IPR027417">
    <property type="entry name" value="P-loop_NTPase"/>
</dbReference>
<evidence type="ECO:0000256" key="2">
    <source>
        <dbReference type="ARBA" id="ARBA00022763"/>
    </source>
</evidence>
<keyword evidence="2" id="KW-0227">DNA damage</keyword>
<keyword evidence="8" id="KW-0413">Isomerase</keyword>
<organism evidence="13">
    <name type="scientific">groundwater metagenome</name>
    <dbReference type="NCBI Taxonomy" id="717931"/>
    <lineage>
        <taxon>unclassified sequences</taxon>
        <taxon>metagenomes</taxon>
        <taxon>ecological metagenomes</taxon>
    </lineage>
</organism>
<protein>
    <recommendedName>
        <fullName evidence="10">DNA 3'-5' helicase</fullName>
        <ecNumber evidence="10">5.6.2.4</ecNumber>
    </recommendedName>
</protein>
<keyword evidence="5" id="KW-0067">ATP-binding</keyword>
<dbReference type="HAMAP" id="MF_00442">
    <property type="entry name" value="Helicase_Hel308"/>
    <property type="match status" value="1"/>
</dbReference>
<dbReference type="Pfam" id="PF14520">
    <property type="entry name" value="HHH_5"/>
    <property type="match status" value="1"/>
</dbReference>
<dbReference type="GO" id="GO:0005524">
    <property type="term" value="F:ATP binding"/>
    <property type="evidence" value="ECO:0007669"/>
    <property type="project" value="UniProtKB-KW"/>
</dbReference>
<dbReference type="InterPro" id="IPR022965">
    <property type="entry name" value="Helicase_Hel308"/>
</dbReference>
<name>A0A098E608_9ZZZZ</name>
<evidence type="ECO:0000256" key="7">
    <source>
        <dbReference type="ARBA" id="ARBA00023204"/>
    </source>
</evidence>
<feature type="domain" description="Helicase ATP-binding" evidence="11">
    <location>
        <begin position="24"/>
        <end position="196"/>
    </location>
</feature>
<dbReference type="PROSITE" id="PS51192">
    <property type="entry name" value="HELICASE_ATP_BIND_1"/>
    <property type="match status" value="1"/>
</dbReference>
<evidence type="ECO:0000256" key="8">
    <source>
        <dbReference type="ARBA" id="ARBA00023235"/>
    </source>
</evidence>
<evidence type="ECO:0000259" key="11">
    <source>
        <dbReference type="PROSITE" id="PS51192"/>
    </source>
</evidence>
<dbReference type="InterPro" id="IPR011545">
    <property type="entry name" value="DEAD/DEAH_box_helicase_dom"/>
</dbReference>
<evidence type="ECO:0000259" key="12">
    <source>
        <dbReference type="PROSITE" id="PS51194"/>
    </source>
</evidence>
<evidence type="ECO:0000256" key="9">
    <source>
        <dbReference type="ARBA" id="ARBA00034617"/>
    </source>
</evidence>
<dbReference type="GO" id="GO:0003677">
    <property type="term" value="F:DNA binding"/>
    <property type="evidence" value="ECO:0007669"/>
    <property type="project" value="UniProtKB-KW"/>
</dbReference>
<dbReference type="InterPro" id="IPR050474">
    <property type="entry name" value="Hel308_SKI2-like"/>
</dbReference>
<evidence type="ECO:0000256" key="5">
    <source>
        <dbReference type="ARBA" id="ARBA00022840"/>
    </source>
</evidence>
<dbReference type="EC" id="5.6.2.4" evidence="10"/>
<dbReference type="InterPro" id="IPR001650">
    <property type="entry name" value="Helicase_C-like"/>
</dbReference>
<evidence type="ECO:0000313" key="13">
    <source>
        <dbReference type="EMBL" id="CEG11233.1"/>
    </source>
</evidence>
<keyword evidence="4 13" id="KW-0347">Helicase</keyword>
<dbReference type="SUPFAM" id="SSF158702">
    <property type="entry name" value="Sec63 N-terminal domain-like"/>
    <property type="match status" value="1"/>
</dbReference>
<keyword evidence="6" id="KW-0238">DNA-binding</keyword>
<gene>
    <name evidence="13" type="ORF">MSIBF_A1320017</name>
</gene>
<accession>A0A098E608</accession>
<evidence type="ECO:0000256" key="3">
    <source>
        <dbReference type="ARBA" id="ARBA00022801"/>
    </source>
</evidence>
<dbReference type="Gene3D" id="1.10.3380.30">
    <property type="match status" value="1"/>
</dbReference>
<keyword evidence="7" id="KW-0234">DNA repair</keyword>
<dbReference type="SMART" id="SM00487">
    <property type="entry name" value="DEXDc"/>
    <property type="match status" value="1"/>
</dbReference>
<sequence length="677" mass="77574">MINFTEILKIRNIVRPYDYQEKAIEEIDKDKNLIVSTPTASGKTLLAEYGIVRALNNNGKAIYVVPMRALASEKFREFEIYKNFGYKVLLEMGDLESLDVETLKYKYSRLNFDVLFATAEKLDAILRANVSLKNLKFLVVDEIHFLGSPDRGSVYEILIAKLRKNFPDIQILGLSATIGNTDELAKWLDASLVQSSFRPVPLTEIIETKNDLNAIVAENLPKGNILIFTNSKKRCQDLCEELSEMSIFKENNEVELSEEILNAGESPTEQCKLLTNFVKKGIAFHHAGLVNKQRELVEENFKNNKIKVIIATPTLAYGVNLPAHTVIIERLNRYTDKGMVEIPVLEYKQMSGRSGRPKYDKEGTVIIKANKAKEKHIREKYINGKPEDIESYILAEPNLRFHTLSLISEISEVDEIVKFFDMTFGMFRYGNPEAVERNIINIIGGLKDWKFAEEKNKKLNLTPVGNRINQMYIDPLTAERYIINFLYNSSQFGSYDDIAILFILCTATEMPLLYITRGEEDDILGEFWLQEKHLYLEEIGGDSYLEKFKTANMFNAWLSEKSENYIYSTFNAPPGLLHQKVEILQWLTYAACEIGKILKFPQIKQLMEMHIRVKYGIRKELIELISIKGVGRVRARALFNAGFVNKDMLGKASVDEIARILKSKKIAEEIKKEVKML</sequence>
<evidence type="ECO:0000256" key="4">
    <source>
        <dbReference type="ARBA" id="ARBA00022806"/>
    </source>
</evidence>
<dbReference type="Gene3D" id="1.10.150.20">
    <property type="entry name" value="5' to 3' exonuclease, C-terminal subdomain"/>
    <property type="match status" value="1"/>
</dbReference>
<dbReference type="Pfam" id="PF00271">
    <property type="entry name" value="Helicase_C"/>
    <property type="match status" value="1"/>
</dbReference>
<evidence type="ECO:0000256" key="1">
    <source>
        <dbReference type="ARBA" id="ARBA00022741"/>
    </source>
</evidence>
<dbReference type="AlphaFoldDB" id="A0A098E608"/>
<keyword evidence="3 13" id="KW-0378">Hydrolase</keyword>
<dbReference type="Pfam" id="PF00270">
    <property type="entry name" value="DEAD"/>
    <property type="match status" value="1"/>
</dbReference>
<dbReference type="SMART" id="SM00490">
    <property type="entry name" value="HELICc"/>
    <property type="match status" value="1"/>
</dbReference>
<feature type="domain" description="Helicase C-terminal" evidence="12">
    <location>
        <begin position="211"/>
        <end position="407"/>
    </location>
</feature>
<dbReference type="InterPro" id="IPR048772">
    <property type="entry name" value="Hel308-like_dom4"/>
</dbReference>
<dbReference type="PANTHER" id="PTHR47961">
    <property type="entry name" value="DNA POLYMERASE THETA, PUTATIVE (AFU_ORTHOLOGUE AFUA_1G05260)-RELATED"/>
    <property type="match status" value="1"/>
</dbReference>
<dbReference type="Gene3D" id="3.40.50.300">
    <property type="entry name" value="P-loop containing nucleotide triphosphate hydrolases"/>
    <property type="match status" value="2"/>
</dbReference>
<reference evidence="13" key="1">
    <citation type="submission" date="2014-09" db="EMBL/GenBank/DDBJ databases">
        <authorList>
            <person name="Probst J Alexander"/>
        </authorList>
    </citation>
    <scope>NUCLEOTIDE SEQUENCE</scope>
</reference>
<dbReference type="PANTHER" id="PTHR47961:SF10">
    <property type="entry name" value="ATP-DEPENDENT DNA HELICASE HEL308"/>
    <property type="match status" value="1"/>
</dbReference>
<dbReference type="GO" id="GO:0043138">
    <property type="term" value="F:3'-5' DNA helicase activity"/>
    <property type="evidence" value="ECO:0007669"/>
    <property type="project" value="UniProtKB-EC"/>
</dbReference>
<evidence type="ECO:0000256" key="10">
    <source>
        <dbReference type="ARBA" id="ARBA00034808"/>
    </source>
</evidence>
<proteinExistence type="inferred from homology"/>
<dbReference type="SUPFAM" id="SSF52540">
    <property type="entry name" value="P-loop containing nucleoside triphosphate hydrolases"/>
    <property type="match status" value="1"/>
</dbReference>
<dbReference type="GO" id="GO:0016787">
    <property type="term" value="F:hydrolase activity"/>
    <property type="evidence" value="ECO:0007669"/>
    <property type="project" value="UniProtKB-KW"/>
</dbReference>
<dbReference type="EMBL" id="CCXY01000038">
    <property type="protein sequence ID" value="CEG11233.1"/>
    <property type="molecule type" value="Genomic_DNA"/>
</dbReference>
<dbReference type="PROSITE" id="PS51194">
    <property type="entry name" value="HELICASE_CTER"/>
    <property type="match status" value="1"/>
</dbReference>
<dbReference type="Pfam" id="PF21280">
    <property type="entry name" value="Helicase_dom4_arc"/>
    <property type="match status" value="1"/>
</dbReference>
<dbReference type="CDD" id="cd18795">
    <property type="entry name" value="SF2_C_Ski2"/>
    <property type="match status" value="1"/>
</dbReference>